<accession>A0A9N9KRQ7</accession>
<name>A0A9N9KRQ7_9HELO</name>
<gene>
    <name evidence="1" type="ORF">HYFRA_00005705</name>
</gene>
<proteinExistence type="predicted"/>
<reference evidence="1" key="1">
    <citation type="submission" date="2021-07" db="EMBL/GenBank/DDBJ databases">
        <authorList>
            <person name="Durling M."/>
        </authorList>
    </citation>
    <scope>NUCLEOTIDE SEQUENCE</scope>
</reference>
<organism evidence="1 2">
    <name type="scientific">Hymenoscyphus fraxineus</name>
    <dbReference type="NCBI Taxonomy" id="746836"/>
    <lineage>
        <taxon>Eukaryota</taxon>
        <taxon>Fungi</taxon>
        <taxon>Dikarya</taxon>
        <taxon>Ascomycota</taxon>
        <taxon>Pezizomycotina</taxon>
        <taxon>Leotiomycetes</taxon>
        <taxon>Helotiales</taxon>
        <taxon>Helotiaceae</taxon>
        <taxon>Hymenoscyphus</taxon>
    </lineage>
</organism>
<protein>
    <submittedName>
        <fullName evidence="1">Uncharacterized protein</fullName>
    </submittedName>
</protein>
<comment type="caution">
    <text evidence="1">The sequence shown here is derived from an EMBL/GenBank/DDBJ whole genome shotgun (WGS) entry which is preliminary data.</text>
</comment>
<sequence>MLPCMKKVEEAISRYGWKVLPPRGPISMIPLDRPGLIPVLVYGDEEEESEGSRKAVTRGLHLGK</sequence>
<dbReference type="Proteomes" id="UP000696280">
    <property type="component" value="Unassembled WGS sequence"/>
</dbReference>
<dbReference type="AlphaFoldDB" id="A0A9N9KRQ7"/>
<evidence type="ECO:0000313" key="1">
    <source>
        <dbReference type="EMBL" id="CAG8951901.1"/>
    </source>
</evidence>
<evidence type="ECO:0000313" key="2">
    <source>
        <dbReference type="Proteomes" id="UP000696280"/>
    </source>
</evidence>
<keyword evidence="2" id="KW-1185">Reference proteome</keyword>
<dbReference type="EMBL" id="CAJVRL010000044">
    <property type="protein sequence ID" value="CAG8951901.1"/>
    <property type="molecule type" value="Genomic_DNA"/>
</dbReference>